<protein>
    <recommendedName>
        <fullName evidence="2">Fumarase C C-terminal domain-containing protein</fullName>
    </recommendedName>
</protein>
<proteinExistence type="predicted"/>
<evidence type="ECO:0000313" key="3">
    <source>
        <dbReference type="EMBL" id="MBR7835172.1"/>
    </source>
</evidence>
<evidence type="ECO:0000259" key="2">
    <source>
        <dbReference type="Pfam" id="PF10415"/>
    </source>
</evidence>
<evidence type="ECO:0000256" key="1">
    <source>
        <dbReference type="ARBA" id="ARBA00023239"/>
    </source>
</evidence>
<keyword evidence="4" id="KW-1185">Reference proteome</keyword>
<dbReference type="Gene3D" id="1.10.40.30">
    <property type="entry name" value="Fumarase/aspartase (C-terminal domain)"/>
    <property type="match status" value="1"/>
</dbReference>
<dbReference type="Proteomes" id="UP000675781">
    <property type="component" value="Unassembled WGS sequence"/>
</dbReference>
<sequence>MAAEPWPTSPRSSVDSASLAAAAARNVGLVTALTPHLGYARSAEIAKAVLGGGGDVRTLALATGSLEAAALDALLRPEALANLDPLPAADGR</sequence>
<dbReference type="GO" id="GO:0006099">
    <property type="term" value="P:tricarboxylic acid cycle"/>
    <property type="evidence" value="ECO:0007669"/>
    <property type="project" value="InterPro"/>
</dbReference>
<keyword evidence="1" id="KW-0456">Lyase</keyword>
<comment type="caution">
    <text evidence="3">The sequence shown here is derived from an EMBL/GenBank/DDBJ whole genome shotgun (WGS) entry which is preliminary data.</text>
</comment>
<dbReference type="SUPFAM" id="SSF48557">
    <property type="entry name" value="L-aspartase-like"/>
    <property type="match status" value="1"/>
</dbReference>
<name>A0A941ENW5_9ACTN</name>
<dbReference type="GO" id="GO:0016829">
    <property type="term" value="F:lyase activity"/>
    <property type="evidence" value="ECO:0007669"/>
    <property type="project" value="UniProtKB-KW"/>
</dbReference>
<dbReference type="InterPro" id="IPR018951">
    <property type="entry name" value="Fumarase_C_C"/>
</dbReference>
<dbReference type="InterPro" id="IPR008948">
    <property type="entry name" value="L-Aspartase-like"/>
</dbReference>
<gene>
    <name evidence="3" type="ORF">KDL01_18000</name>
</gene>
<dbReference type="EMBL" id="JAGSOG010000085">
    <property type="protein sequence ID" value="MBR7835172.1"/>
    <property type="molecule type" value="Genomic_DNA"/>
</dbReference>
<feature type="domain" description="Fumarase C C-terminal" evidence="2">
    <location>
        <begin position="29"/>
        <end position="81"/>
    </location>
</feature>
<organism evidence="3 4">
    <name type="scientific">Actinospica durhamensis</name>
    <dbReference type="NCBI Taxonomy" id="1508375"/>
    <lineage>
        <taxon>Bacteria</taxon>
        <taxon>Bacillati</taxon>
        <taxon>Actinomycetota</taxon>
        <taxon>Actinomycetes</taxon>
        <taxon>Catenulisporales</taxon>
        <taxon>Actinospicaceae</taxon>
        <taxon>Actinospica</taxon>
    </lineage>
</organism>
<dbReference type="Pfam" id="PF10415">
    <property type="entry name" value="FumaraseC_C"/>
    <property type="match status" value="1"/>
</dbReference>
<accession>A0A941ENW5</accession>
<reference evidence="3" key="1">
    <citation type="submission" date="2021-04" db="EMBL/GenBank/DDBJ databases">
        <title>Genome based classification of Actinospica acidithermotolerans sp. nov., an actinobacterium isolated from an Indonesian hot spring.</title>
        <authorList>
            <person name="Kusuma A.B."/>
            <person name="Putra K.E."/>
            <person name="Nafisah S."/>
            <person name="Loh J."/>
            <person name="Nouioui I."/>
            <person name="Goodfellow M."/>
        </authorList>
    </citation>
    <scope>NUCLEOTIDE SEQUENCE</scope>
    <source>
        <strain evidence="3">CSCA 57</strain>
    </source>
</reference>
<evidence type="ECO:0000313" key="4">
    <source>
        <dbReference type="Proteomes" id="UP000675781"/>
    </source>
</evidence>
<dbReference type="AlphaFoldDB" id="A0A941ENW5"/>